<dbReference type="NCBIfam" id="TIGR01509">
    <property type="entry name" value="HAD-SF-IA-v3"/>
    <property type="match status" value="1"/>
</dbReference>
<dbReference type="GO" id="GO:0046872">
    <property type="term" value="F:metal ion binding"/>
    <property type="evidence" value="ECO:0007669"/>
    <property type="project" value="UniProtKB-KW"/>
</dbReference>
<dbReference type="AlphaFoldDB" id="D4DZE5"/>
<comment type="caution">
    <text evidence="2">The sequence shown here is derived from an EMBL/GenBank/DDBJ whole genome shotgun (WGS) entry which is preliminary data.</text>
</comment>
<evidence type="ECO:0000313" key="2">
    <source>
        <dbReference type="EMBL" id="EFE97203.1"/>
    </source>
</evidence>
<proteinExistence type="predicted"/>
<dbReference type="Pfam" id="PF00702">
    <property type="entry name" value="Hydrolase"/>
    <property type="match status" value="1"/>
</dbReference>
<dbReference type="Gene3D" id="1.10.150.240">
    <property type="entry name" value="Putative phosphatase, domain 2"/>
    <property type="match status" value="1"/>
</dbReference>
<dbReference type="InterPro" id="IPR023198">
    <property type="entry name" value="PGP-like_dom2"/>
</dbReference>
<dbReference type="CDD" id="cd02603">
    <property type="entry name" value="HAD_sEH-N_like"/>
    <property type="match status" value="1"/>
</dbReference>
<name>D4DZE5_SEROD</name>
<dbReference type="SFLD" id="SFLDG01129">
    <property type="entry name" value="C1.5:_HAD__Beta-PGM__Phosphata"/>
    <property type="match status" value="1"/>
</dbReference>
<keyword evidence="3" id="KW-1185">Reference proteome</keyword>
<organism evidence="2 3">
    <name type="scientific">Serratia odorifera DSM 4582</name>
    <dbReference type="NCBI Taxonomy" id="667129"/>
    <lineage>
        <taxon>Bacteria</taxon>
        <taxon>Pseudomonadati</taxon>
        <taxon>Pseudomonadota</taxon>
        <taxon>Gammaproteobacteria</taxon>
        <taxon>Enterobacterales</taxon>
        <taxon>Yersiniaceae</taxon>
        <taxon>Serratia</taxon>
    </lineage>
</organism>
<keyword evidence="2" id="KW-0378">Hydrolase</keyword>
<dbReference type="PRINTS" id="PR00413">
    <property type="entry name" value="HADHALOGNASE"/>
</dbReference>
<dbReference type="EMBL" id="ADBY01000022">
    <property type="protein sequence ID" value="EFE97203.1"/>
    <property type="molecule type" value="Genomic_DNA"/>
</dbReference>
<evidence type="ECO:0000313" key="3">
    <source>
        <dbReference type="Proteomes" id="UP000005723"/>
    </source>
</evidence>
<sequence>MPHSQGAFGALSFFLCFPPFLRRAMRFSVRSLFSLYFSRYSELSPARQERTMLYIFDLGNVIVDIDFKRVLGVWSNLSGTPLAVLNERFTMGDVFQQHERGEISDQQFAASLCEEMGIALSFEQFSTGWQAVFVALRPEVIAIMQRLRNEGHRVVVLSNTNRLHCNYWPQHYPEVATAADAMYLSQDIGLRKPDPAIYQYVLKAEHTPAEQAVFFDDHPANVSAAQAVGIKAVHVTDRDVVPAYFAG</sequence>
<dbReference type="GO" id="GO:0016787">
    <property type="term" value="F:hydrolase activity"/>
    <property type="evidence" value="ECO:0007669"/>
    <property type="project" value="UniProtKB-KW"/>
</dbReference>
<dbReference type="Proteomes" id="UP000005723">
    <property type="component" value="Unassembled WGS sequence"/>
</dbReference>
<dbReference type="PANTHER" id="PTHR43611">
    <property type="entry name" value="ALPHA-D-GLUCOSE 1-PHOSPHATE PHOSPHATASE"/>
    <property type="match status" value="1"/>
</dbReference>
<dbReference type="InterPro" id="IPR023214">
    <property type="entry name" value="HAD_sf"/>
</dbReference>
<accession>D4DZE5</accession>
<dbReference type="SUPFAM" id="SSF56784">
    <property type="entry name" value="HAD-like"/>
    <property type="match status" value="1"/>
</dbReference>
<dbReference type="Gene3D" id="3.40.50.1000">
    <property type="entry name" value="HAD superfamily/HAD-like"/>
    <property type="match status" value="1"/>
</dbReference>
<dbReference type="SFLD" id="SFLDS00003">
    <property type="entry name" value="Haloacid_Dehalogenase"/>
    <property type="match status" value="1"/>
</dbReference>
<gene>
    <name evidence="2" type="ORF">HMPREF0758_1295</name>
</gene>
<dbReference type="PANTHER" id="PTHR43611:SF3">
    <property type="entry name" value="FLAVIN MONONUCLEOTIDE HYDROLASE 1, CHLOROPLATIC"/>
    <property type="match status" value="1"/>
</dbReference>
<reference evidence="2 3" key="1">
    <citation type="submission" date="2010-01" db="EMBL/GenBank/DDBJ databases">
        <authorList>
            <person name="Muzny D."/>
            <person name="Qin X."/>
            <person name="Deng J."/>
            <person name="Jiang H."/>
            <person name="Liu Y."/>
            <person name="Qu J."/>
            <person name="Song X.-Z."/>
            <person name="Zhang L."/>
            <person name="Thornton R."/>
            <person name="Coyle M."/>
            <person name="Francisco L."/>
            <person name="Jackson L."/>
            <person name="Javaid M."/>
            <person name="Korchina V."/>
            <person name="Kovar C."/>
            <person name="Mata R."/>
            <person name="Mathew T."/>
            <person name="Ngo R."/>
            <person name="Nguyen L."/>
            <person name="Nguyen N."/>
            <person name="Okwuonu G."/>
            <person name="Ongeri F."/>
            <person name="Pham C."/>
            <person name="Simmons D."/>
            <person name="Wilczek-Boney K."/>
            <person name="Hale W."/>
            <person name="Jakkamsetti A."/>
            <person name="Pham P."/>
            <person name="Ruth R."/>
            <person name="San Lucas F."/>
            <person name="Warren J."/>
            <person name="Zhang J."/>
            <person name="Zhao Z."/>
            <person name="Zhou C."/>
            <person name="Zhu D."/>
            <person name="Lee S."/>
            <person name="Bess C."/>
            <person name="Blankenburg K."/>
            <person name="Forbes L."/>
            <person name="Fu Q."/>
            <person name="Gubbala S."/>
            <person name="Hirani K."/>
            <person name="Jayaseelan J.C."/>
            <person name="Lara F."/>
            <person name="Munidasa M."/>
            <person name="Palculict T."/>
            <person name="Patil S."/>
            <person name="Pu L.-L."/>
            <person name="Saada N."/>
            <person name="Tang L."/>
            <person name="Weissenberger G."/>
            <person name="Zhu Y."/>
            <person name="Hemphill L."/>
            <person name="Shang Y."/>
            <person name="Youmans B."/>
            <person name="Ayvaz T."/>
            <person name="Ross M."/>
            <person name="Santibanez J."/>
            <person name="Aqrawi P."/>
            <person name="Gross S."/>
            <person name="Joshi V."/>
            <person name="Fowler G."/>
            <person name="Nazareth L."/>
            <person name="Reid J."/>
            <person name="Worley K."/>
            <person name="Petrosino J."/>
            <person name="Highlander S."/>
            <person name="Gibbs R."/>
        </authorList>
    </citation>
    <scope>NUCLEOTIDE SEQUENCE [LARGE SCALE GENOMIC DNA]</scope>
    <source>
        <strain evidence="2 3">DSM 4582</strain>
    </source>
</reference>
<dbReference type="HOGENOM" id="CLU_045011_9_5_6"/>
<evidence type="ECO:0000256" key="1">
    <source>
        <dbReference type="ARBA" id="ARBA00022723"/>
    </source>
</evidence>
<keyword evidence="1" id="KW-0479">Metal-binding</keyword>
<dbReference type="InterPro" id="IPR006439">
    <property type="entry name" value="HAD-SF_hydro_IA"/>
</dbReference>
<protein>
    <submittedName>
        <fullName evidence="2">HAD hydrolase, family IA, variant 3</fullName>
    </submittedName>
</protein>
<dbReference type="NCBIfam" id="NF006991">
    <property type="entry name" value="PRK09456.1"/>
    <property type="match status" value="1"/>
</dbReference>
<dbReference type="STRING" id="667129.HMPREF0758_1295"/>
<dbReference type="InterPro" id="IPR036412">
    <property type="entry name" value="HAD-like_sf"/>
</dbReference>